<evidence type="ECO:0000256" key="1">
    <source>
        <dbReference type="PROSITE-ProRule" id="PRU00042"/>
    </source>
</evidence>
<accession>A0A553MS17</accession>
<evidence type="ECO:0000256" key="2">
    <source>
        <dbReference type="SAM" id="MobiDB-lite"/>
    </source>
</evidence>
<organism evidence="4 5">
    <name type="scientific">Danionella cerebrum</name>
    <dbReference type="NCBI Taxonomy" id="2873325"/>
    <lineage>
        <taxon>Eukaryota</taxon>
        <taxon>Metazoa</taxon>
        <taxon>Chordata</taxon>
        <taxon>Craniata</taxon>
        <taxon>Vertebrata</taxon>
        <taxon>Euteleostomi</taxon>
        <taxon>Actinopterygii</taxon>
        <taxon>Neopterygii</taxon>
        <taxon>Teleostei</taxon>
        <taxon>Ostariophysi</taxon>
        <taxon>Cypriniformes</taxon>
        <taxon>Danionidae</taxon>
        <taxon>Danioninae</taxon>
        <taxon>Danionella</taxon>
    </lineage>
</organism>
<reference evidence="4 5" key="1">
    <citation type="journal article" date="2019" name="Sci. Data">
        <title>Hybrid genome assembly and annotation of Danionella translucida.</title>
        <authorList>
            <person name="Kadobianskyi M."/>
            <person name="Schulze L."/>
            <person name="Schuelke M."/>
            <person name="Judkewitz B."/>
        </authorList>
    </citation>
    <scope>NUCLEOTIDE SEQUENCE [LARGE SCALE GENOMIC DNA]</scope>
    <source>
        <strain evidence="4 5">Bolton</strain>
    </source>
</reference>
<dbReference type="EMBL" id="SRMA01027301">
    <property type="protein sequence ID" value="TRY55970.1"/>
    <property type="molecule type" value="Genomic_DNA"/>
</dbReference>
<dbReference type="PROSITE" id="PS00028">
    <property type="entry name" value="ZINC_FINGER_C2H2_1"/>
    <property type="match status" value="2"/>
</dbReference>
<feature type="region of interest" description="Disordered" evidence="2">
    <location>
        <begin position="191"/>
        <end position="210"/>
    </location>
</feature>
<protein>
    <recommendedName>
        <fullName evidence="3">C2H2-type domain-containing protein</fullName>
    </recommendedName>
</protein>
<dbReference type="InterPro" id="IPR039598">
    <property type="entry name" value="HMGXB3"/>
</dbReference>
<keyword evidence="1" id="KW-0862">Zinc</keyword>
<comment type="caution">
    <text evidence="4">The sequence shown here is derived from an EMBL/GenBank/DDBJ whole genome shotgun (WGS) entry which is preliminary data.</text>
</comment>
<dbReference type="PANTHER" id="PTHR17609:SF3">
    <property type="entry name" value="SAP DOMAIN-CONTAINING PROTEIN"/>
    <property type="match status" value="1"/>
</dbReference>
<gene>
    <name evidence="4" type="ORF">DNTS_018853</name>
</gene>
<feature type="domain" description="C2H2-type" evidence="3">
    <location>
        <begin position="110"/>
        <end position="138"/>
    </location>
</feature>
<keyword evidence="5" id="KW-1185">Reference proteome</keyword>
<evidence type="ECO:0000259" key="3">
    <source>
        <dbReference type="PROSITE" id="PS50157"/>
    </source>
</evidence>
<dbReference type="OrthoDB" id="6159302at2759"/>
<dbReference type="SMART" id="SM00355">
    <property type="entry name" value="ZnF_C2H2"/>
    <property type="match status" value="3"/>
</dbReference>
<keyword evidence="1" id="KW-0863">Zinc-finger</keyword>
<dbReference type="PROSITE" id="PS50157">
    <property type="entry name" value="ZINC_FINGER_C2H2_2"/>
    <property type="match status" value="1"/>
</dbReference>
<evidence type="ECO:0000313" key="4">
    <source>
        <dbReference type="EMBL" id="TRY55970.1"/>
    </source>
</evidence>
<feature type="region of interest" description="Disordered" evidence="2">
    <location>
        <begin position="318"/>
        <end position="358"/>
    </location>
</feature>
<feature type="non-terminal residue" evidence="4">
    <location>
        <position position="677"/>
    </location>
</feature>
<evidence type="ECO:0000313" key="5">
    <source>
        <dbReference type="Proteomes" id="UP000316079"/>
    </source>
</evidence>
<dbReference type="Proteomes" id="UP000316079">
    <property type="component" value="Unassembled WGS sequence"/>
</dbReference>
<sequence length="677" mass="76336">WRSNTVERKHKEAKHLREKYAVMSISIGIPRMNAAQHVTVKKRGQKLYPHRWHADANLFTCPFCSSDACKPRPYHLIMAHLAGHRIRMLEYGDLVIYTCKLGCGMQAKHFHCCYCPKRYVNRNELMKHLNSTHPIIKTQAPSIPIQPGKKDASEELPSTIGCSSKYWLLLPAPPMMHRNGIYSQFQPKKVAGPPRKLLAPPEENQEDGRPYQGHITVKKKDQKLFPNRWPADPALFTCPFCSLDACKPRPYHLIMTHLAGHKLRVLEYADQVIYTCKLDCGKKPKHHHCCSCPKSFGNPRELMKHLLSDHPISTCAQETQDQPLPQNPAKEGLSPAESSQEDRSLQLAGPLGTQEGAVKVPLPSKNLKKHIERKHQTVLHSVSTLNEPEPSSPSSCPCAISPVSNPDLEVTIESPVPNPMEKHKADAKKRAPVMCPHCNLCLRSNNLKKHIERKHQTPTDPVSTVLSAQCVDKANGIYVVGKAIGDNSPPIHVAKKFWGSTHRIMCELDVCNSRVEKAQKNELLARQCLHLNAVDFCQEVAPNEELSEVVLNYLVDHKGVDPSMKSQCLEQQNKAKSEGVTLASVVTLNECSNTYFISVFEPEVSHFCKMGRVLVCYDANDKKWACPCKVRKSCLHKNIAQWCLFQMKRELFITKDQQEVELRVETAGEDLDLSNIL</sequence>
<dbReference type="GO" id="GO:0008270">
    <property type="term" value="F:zinc ion binding"/>
    <property type="evidence" value="ECO:0007669"/>
    <property type="project" value="UniProtKB-KW"/>
</dbReference>
<proteinExistence type="predicted"/>
<dbReference type="AlphaFoldDB" id="A0A553MS17"/>
<feature type="non-terminal residue" evidence="4">
    <location>
        <position position="1"/>
    </location>
</feature>
<keyword evidence="1" id="KW-0479">Metal-binding</keyword>
<dbReference type="InterPro" id="IPR013087">
    <property type="entry name" value="Znf_C2H2_type"/>
</dbReference>
<name>A0A553MS17_9TELE</name>
<dbReference type="PANTHER" id="PTHR17609">
    <property type="entry name" value="HMG DOMAIN-CONTAINING PROTEIN 3"/>
    <property type="match status" value="1"/>
</dbReference>